<reference evidence="3" key="2">
    <citation type="submission" date="2024-06" db="EMBL/GenBank/DDBJ databases">
        <authorList>
            <person name="Petrova K.O."/>
            <person name="Toshchakov S.V."/>
            <person name="Boltjanskaja Y.V."/>
            <person name="Kevbrin V.V."/>
        </authorList>
    </citation>
    <scope>NUCLEOTIDE SEQUENCE</scope>
    <source>
        <strain evidence="3">Z-710</strain>
    </source>
</reference>
<protein>
    <submittedName>
        <fullName evidence="3">DUF4342 domain-containing protein</fullName>
    </submittedName>
</protein>
<organism evidence="3">
    <name type="scientific">Proteinivorax hydrogeniformans</name>
    <dbReference type="NCBI Taxonomy" id="1826727"/>
    <lineage>
        <taxon>Bacteria</taxon>
        <taxon>Bacillati</taxon>
        <taxon>Bacillota</taxon>
        <taxon>Clostridia</taxon>
        <taxon>Eubacteriales</taxon>
        <taxon>Proteinivoracaceae</taxon>
        <taxon>Proteinivorax</taxon>
    </lineage>
</organism>
<keyword evidence="1" id="KW-1133">Transmembrane helix</keyword>
<feature type="transmembrane region" description="Helical" evidence="1">
    <location>
        <begin position="88"/>
        <end position="113"/>
    </location>
</feature>
<dbReference type="Pfam" id="PF14242">
    <property type="entry name" value="DUF4342"/>
    <property type="match status" value="1"/>
</dbReference>
<dbReference type="AlphaFoldDB" id="A0AAU8HWN8"/>
<evidence type="ECO:0000313" key="3">
    <source>
        <dbReference type="EMBL" id="XCI29815.1"/>
    </source>
</evidence>
<name>A0AAU8HWN8_9FIRM</name>
<dbReference type="RefSeq" id="WP_353894362.1">
    <property type="nucleotide sequence ID" value="NZ_CP159485.1"/>
</dbReference>
<accession>A0AAU8HWN8</accession>
<reference evidence="3" key="1">
    <citation type="journal article" date="2018" name="Antonie Van Leeuwenhoek">
        <title>Proteinivorax hydrogeniformans sp. nov., an anaerobic, haloalkaliphilic bacterium fermenting proteinaceous compounds with high hydrogen production.</title>
        <authorList>
            <person name="Boltyanskaya Y."/>
            <person name="Detkova E."/>
            <person name="Pimenov N."/>
            <person name="Kevbrin V."/>
        </authorList>
    </citation>
    <scope>NUCLEOTIDE SEQUENCE</scope>
    <source>
        <strain evidence="3">Z-710</strain>
    </source>
</reference>
<gene>
    <name evidence="3" type="ORF">PRVXH_001159</name>
</gene>
<dbReference type="EMBL" id="CP159485">
    <property type="protein sequence ID" value="XCI29815.1"/>
    <property type="molecule type" value="Genomic_DNA"/>
</dbReference>
<dbReference type="InterPro" id="IPR025642">
    <property type="entry name" value="DUF4342"/>
</dbReference>
<proteinExistence type="predicted"/>
<evidence type="ECO:0000256" key="1">
    <source>
        <dbReference type="SAM" id="Phobius"/>
    </source>
</evidence>
<keyword evidence="1" id="KW-0812">Transmembrane</keyword>
<evidence type="ECO:0000259" key="2">
    <source>
        <dbReference type="Pfam" id="PF14242"/>
    </source>
</evidence>
<feature type="domain" description="DUF4342" evidence="2">
    <location>
        <begin position="48"/>
        <end position="122"/>
    </location>
</feature>
<sequence>MEEIRKIEYIIEKTNVSYELAHKTLLACNGDQFKAVEKLNDLDTDRGTYTERIHVEGNNLLEKIKDLIREGNVTRIIIKSKGKVMLDIPVTVGAVGVVLAPYAAAIGAVAMLVTDCTLEIEKKY</sequence>
<keyword evidence="1" id="KW-0472">Membrane</keyword>